<reference evidence="2" key="1">
    <citation type="submission" date="2014-08" db="EMBL/GenBank/DDBJ databases">
        <authorList>
            <person name="Moulin L."/>
        </authorList>
    </citation>
    <scope>NUCLEOTIDE SEQUENCE [LARGE SCALE GENOMIC DNA]</scope>
</reference>
<name>A0A090E6V3_MESPL</name>
<proteinExistence type="predicted"/>
<evidence type="ECO:0000313" key="2">
    <source>
        <dbReference type="Proteomes" id="UP000045285"/>
    </source>
</evidence>
<gene>
    <name evidence="1" type="ORF">MPL3356_550002</name>
</gene>
<dbReference type="AlphaFoldDB" id="A0A090E6V3"/>
<dbReference type="EMBL" id="CCMZ01000051">
    <property type="protein sequence ID" value="CDX25378.1"/>
    <property type="molecule type" value="Genomic_DNA"/>
</dbReference>
<keyword evidence="2" id="KW-1185">Reference proteome</keyword>
<sequence length="62" mass="7272">MRLALIESSYKYRIIGLYTDRFQDKPVRKSLLGNFIRVAIPDIKCTYTKYNPFSLLQGPMAR</sequence>
<accession>A0A090E6V3</accession>
<organism evidence="1 2">
    <name type="scientific">Mesorhizobium plurifarium</name>
    <dbReference type="NCBI Taxonomy" id="69974"/>
    <lineage>
        <taxon>Bacteria</taxon>
        <taxon>Pseudomonadati</taxon>
        <taxon>Pseudomonadota</taxon>
        <taxon>Alphaproteobacteria</taxon>
        <taxon>Hyphomicrobiales</taxon>
        <taxon>Phyllobacteriaceae</taxon>
        <taxon>Mesorhizobium</taxon>
    </lineage>
</organism>
<protein>
    <submittedName>
        <fullName evidence="1">Uncharacterized protein</fullName>
    </submittedName>
</protein>
<evidence type="ECO:0000313" key="1">
    <source>
        <dbReference type="EMBL" id="CDX25378.1"/>
    </source>
</evidence>
<dbReference type="Proteomes" id="UP000045285">
    <property type="component" value="Unassembled WGS sequence"/>
</dbReference>